<name>D3Q508_STANL</name>
<organism evidence="4 5">
    <name type="scientific">Stackebrandtia nassauensis (strain DSM 44728 / CIP 108903 / NRRL B-16338 / NBRC 102104 / LLR-40K-21)</name>
    <dbReference type="NCBI Taxonomy" id="446470"/>
    <lineage>
        <taxon>Bacteria</taxon>
        <taxon>Bacillati</taxon>
        <taxon>Actinomycetota</taxon>
        <taxon>Actinomycetes</taxon>
        <taxon>Glycomycetales</taxon>
        <taxon>Glycomycetaceae</taxon>
        <taxon>Stackebrandtia</taxon>
    </lineage>
</organism>
<dbReference type="Gene3D" id="1.10.10.60">
    <property type="entry name" value="Homeodomain-like"/>
    <property type="match status" value="1"/>
</dbReference>
<accession>D3Q508</accession>
<dbReference type="PRINTS" id="PR00455">
    <property type="entry name" value="HTHTETR"/>
</dbReference>
<dbReference type="eggNOG" id="COG1309">
    <property type="taxonomic scope" value="Bacteria"/>
</dbReference>
<gene>
    <name evidence="4" type="ordered locus">Snas_2506</name>
</gene>
<dbReference type="SUPFAM" id="SSF48498">
    <property type="entry name" value="Tetracyclin repressor-like, C-terminal domain"/>
    <property type="match status" value="1"/>
</dbReference>
<dbReference type="InterPro" id="IPR009057">
    <property type="entry name" value="Homeodomain-like_sf"/>
</dbReference>
<evidence type="ECO:0000313" key="5">
    <source>
        <dbReference type="Proteomes" id="UP000000844"/>
    </source>
</evidence>
<dbReference type="EMBL" id="CP001778">
    <property type="protein sequence ID" value="ADD42188.1"/>
    <property type="molecule type" value="Genomic_DNA"/>
</dbReference>
<dbReference type="AlphaFoldDB" id="D3Q508"/>
<dbReference type="Pfam" id="PF17920">
    <property type="entry name" value="TetR_C_16"/>
    <property type="match status" value="1"/>
</dbReference>
<dbReference type="PANTHER" id="PTHR30055">
    <property type="entry name" value="HTH-TYPE TRANSCRIPTIONAL REGULATOR RUTR"/>
    <property type="match status" value="1"/>
</dbReference>
<dbReference type="SUPFAM" id="SSF46689">
    <property type="entry name" value="Homeodomain-like"/>
    <property type="match status" value="1"/>
</dbReference>
<dbReference type="GO" id="GO:0003700">
    <property type="term" value="F:DNA-binding transcription factor activity"/>
    <property type="evidence" value="ECO:0007669"/>
    <property type="project" value="TreeGrafter"/>
</dbReference>
<keyword evidence="5" id="KW-1185">Reference proteome</keyword>
<dbReference type="RefSeq" id="WP_013017759.1">
    <property type="nucleotide sequence ID" value="NC_013947.1"/>
</dbReference>
<reference evidence="4 5" key="1">
    <citation type="journal article" date="2009" name="Stand. Genomic Sci.">
        <title>Complete genome sequence of Stackebrandtia nassauensis type strain (LLR-40K-21).</title>
        <authorList>
            <person name="Munk C."/>
            <person name="Lapidus A."/>
            <person name="Copeland A."/>
            <person name="Jando M."/>
            <person name="Mayilraj S."/>
            <person name="Glavina Del Rio T."/>
            <person name="Nolan M."/>
            <person name="Chen F."/>
            <person name="Lucas S."/>
            <person name="Tice H."/>
            <person name="Cheng J.F."/>
            <person name="Han C."/>
            <person name="Detter J.C."/>
            <person name="Bruce D."/>
            <person name="Goodwin L."/>
            <person name="Chain P."/>
            <person name="Pitluck S."/>
            <person name="Goker M."/>
            <person name="Ovchinikova G."/>
            <person name="Pati A."/>
            <person name="Ivanova N."/>
            <person name="Mavromatis K."/>
            <person name="Chen A."/>
            <person name="Palaniappan K."/>
            <person name="Land M."/>
            <person name="Hauser L."/>
            <person name="Chang Y.J."/>
            <person name="Jeffries C.D."/>
            <person name="Bristow J."/>
            <person name="Eisen J.A."/>
            <person name="Markowitz V."/>
            <person name="Hugenholtz P."/>
            <person name="Kyrpides N.C."/>
            <person name="Klenk H.P."/>
        </authorList>
    </citation>
    <scope>NUCLEOTIDE SEQUENCE [LARGE SCALE GENOMIC DNA]</scope>
    <source>
        <strain evidence="5">DSM 44728 / CIP 108903 / NRRL B-16338 / NBRC 102104 / LLR-40K-21</strain>
    </source>
</reference>
<evidence type="ECO:0000259" key="3">
    <source>
        <dbReference type="PROSITE" id="PS50977"/>
    </source>
</evidence>
<dbReference type="PROSITE" id="PS50977">
    <property type="entry name" value="HTH_TETR_2"/>
    <property type="match status" value="1"/>
</dbReference>
<evidence type="ECO:0000256" key="2">
    <source>
        <dbReference type="PROSITE-ProRule" id="PRU00335"/>
    </source>
</evidence>
<dbReference type="KEGG" id="sna:Snas_2506"/>
<protein>
    <submittedName>
        <fullName evidence="4">Transcriptional regulator, TetR family</fullName>
    </submittedName>
</protein>
<sequence length="219" mass="24005">MLVALVKVLAVVRGRKRSGRRPGSPDTREEILDAARDAFAADGFERSSIRRIAAAAGVDPALIHHYFGTKDKLFLAAIEAPFDPGEMIPKVFKHGSTNLGEHLIRTFVGIWDSPTGNRAAAFLRSAVTHPRMSKLVQQFLTNQVIRKGLSQVNPELDNIDLRGAMVASQLLGLALTRYILKVQALVDLSADELAAIYGPTIDRYVTMDLKDLSTREGTQ</sequence>
<dbReference type="Gene3D" id="1.10.357.10">
    <property type="entry name" value="Tetracycline Repressor, domain 2"/>
    <property type="match status" value="1"/>
</dbReference>
<dbReference type="STRING" id="446470.Snas_2506"/>
<dbReference type="Pfam" id="PF00440">
    <property type="entry name" value="TetR_N"/>
    <property type="match status" value="1"/>
</dbReference>
<dbReference type="Proteomes" id="UP000000844">
    <property type="component" value="Chromosome"/>
</dbReference>
<feature type="DNA-binding region" description="H-T-H motif" evidence="2">
    <location>
        <begin position="48"/>
        <end position="67"/>
    </location>
</feature>
<keyword evidence="1 2" id="KW-0238">DNA-binding</keyword>
<evidence type="ECO:0000256" key="1">
    <source>
        <dbReference type="ARBA" id="ARBA00023125"/>
    </source>
</evidence>
<dbReference type="PANTHER" id="PTHR30055:SF235">
    <property type="entry name" value="TRANSCRIPTIONAL REGULATORY PROTEIN"/>
    <property type="match status" value="1"/>
</dbReference>
<feature type="domain" description="HTH tetR-type" evidence="3">
    <location>
        <begin position="25"/>
        <end position="85"/>
    </location>
</feature>
<dbReference type="GO" id="GO:0000976">
    <property type="term" value="F:transcription cis-regulatory region binding"/>
    <property type="evidence" value="ECO:0007669"/>
    <property type="project" value="TreeGrafter"/>
</dbReference>
<dbReference type="OrthoDB" id="3210235at2"/>
<evidence type="ECO:0000313" key="4">
    <source>
        <dbReference type="EMBL" id="ADD42188.1"/>
    </source>
</evidence>
<dbReference type="HOGENOM" id="CLU_069356_10_0_11"/>
<dbReference type="InterPro" id="IPR036271">
    <property type="entry name" value="Tet_transcr_reg_TetR-rel_C_sf"/>
</dbReference>
<dbReference type="InterPro" id="IPR050109">
    <property type="entry name" value="HTH-type_TetR-like_transc_reg"/>
</dbReference>
<proteinExistence type="predicted"/>
<dbReference type="InterPro" id="IPR041678">
    <property type="entry name" value="TetR_C_16"/>
</dbReference>
<dbReference type="InterPro" id="IPR001647">
    <property type="entry name" value="HTH_TetR"/>
</dbReference>